<comment type="caution">
    <text evidence="1">The sequence shown here is derived from an EMBL/GenBank/DDBJ whole genome shotgun (WGS) entry which is preliminary data.</text>
</comment>
<dbReference type="OrthoDB" id="79367at2759"/>
<reference evidence="1 2" key="1">
    <citation type="journal article" date="2017" name="PLoS Biol.">
        <title>The sea cucumber genome provides insights into morphological evolution and visceral regeneration.</title>
        <authorList>
            <person name="Zhang X."/>
            <person name="Sun L."/>
            <person name="Yuan J."/>
            <person name="Sun Y."/>
            <person name="Gao Y."/>
            <person name="Zhang L."/>
            <person name="Li S."/>
            <person name="Dai H."/>
            <person name="Hamel J.F."/>
            <person name="Liu C."/>
            <person name="Yu Y."/>
            <person name="Liu S."/>
            <person name="Lin W."/>
            <person name="Guo K."/>
            <person name="Jin S."/>
            <person name="Xu P."/>
            <person name="Storey K.B."/>
            <person name="Huan P."/>
            <person name="Zhang T."/>
            <person name="Zhou Y."/>
            <person name="Zhang J."/>
            <person name="Lin C."/>
            <person name="Li X."/>
            <person name="Xing L."/>
            <person name="Huo D."/>
            <person name="Sun M."/>
            <person name="Wang L."/>
            <person name="Mercier A."/>
            <person name="Li F."/>
            <person name="Yang H."/>
            <person name="Xiang J."/>
        </authorList>
    </citation>
    <scope>NUCLEOTIDE SEQUENCE [LARGE SCALE GENOMIC DNA]</scope>
    <source>
        <strain evidence="1">Shaxun</strain>
        <tissue evidence="1">Muscle</tissue>
    </source>
</reference>
<dbReference type="SUPFAM" id="SSF54928">
    <property type="entry name" value="RNA-binding domain, RBD"/>
    <property type="match status" value="1"/>
</dbReference>
<dbReference type="STRING" id="307972.A0A2G8LDY7"/>
<dbReference type="GO" id="GO:0003723">
    <property type="term" value="F:RNA binding"/>
    <property type="evidence" value="ECO:0007669"/>
    <property type="project" value="TreeGrafter"/>
</dbReference>
<dbReference type="Gene3D" id="3.30.70.330">
    <property type="match status" value="1"/>
</dbReference>
<dbReference type="EMBL" id="MRZV01000113">
    <property type="protein sequence ID" value="PIK58437.1"/>
    <property type="molecule type" value="Genomic_DNA"/>
</dbReference>
<evidence type="ECO:0000313" key="2">
    <source>
        <dbReference type="Proteomes" id="UP000230750"/>
    </source>
</evidence>
<sequence length="266" mass="28825">MRFDALVEEHGGGEVRTVHIVSARGCAYVLMADRADAAKILDNLKYAKLHGTNLKIDWAPGVGVKDKKYKDYWDVDRGVSYIPWDSFPTNPVKLEQLEEGSVFDIDSLPEDLKKLRQVQPTEETPSEPDVDQVQENAIPILPVMGTSLPPLPHPSLSAPIPSPMVSTASEVGPEVPPPPQLLHAGLPPPRMPPAAPQVMRMPIMPSGVLSPFMGMPPVGVRLPAGFVPGQPIGGGIPNQEECLLGPDCPPSLTALQVHRVAWKPHW</sequence>
<name>A0A2G8LDY7_STIJA</name>
<dbReference type="AlphaFoldDB" id="A0A2G8LDY7"/>
<proteinExistence type="predicted"/>
<dbReference type="InterPro" id="IPR035979">
    <property type="entry name" value="RBD_domain_sf"/>
</dbReference>
<dbReference type="InterPro" id="IPR012677">
    <property type="entry name" value="Nucleotide-bd_a/b_plait_sf"/>
</dbReference>
<dbReference type="InterPro" id="IPR051485">
    <property type="entry name" value="SR-CTD_assoc_factor"/>
</dbReference>
<protein>
    <submittedName>
        <fullName evidence="1">Putative splicing factor, arginine/serine-rich 15</fullName>
    </submittedName>
</protein>
<evidence type="ECO:0000313" key="1">
    <source>
        <dbReference type="EMBL" id="PIK58437.1"/>
    </source>
</evidence>
<keyword evidence="2" id="KW-1185">Reference proteome</keyword>
<dbReference type="PANTHER" id="PTHR23140">
    <property type="entry name" value="RNA PROCESSING PROTEIN LD23810P"/>
    <property type="match status" value="1"/>
</dbReference>
<dbReference type="GO" id="GO:0005634">
    <property type="term" value="C:nucleus"/>
    <property type="evidence" value="ECO:0007669"/>
    <property type="project" value="TreeGrafter"/>
</dbReference>
<dbReference type="PANTHER" id="PTHR23140:SF4">
    <property type="entry name" value="PROTEIN CBR-NRD-1"/>
    <property type="match status" value="1"/>
</dbReference>
<gene>
    <name evidence="1" type="ORF">BSL78_04658</name>
</gene>
<accession>A0A2G8LDY7</accession>
<organism evidence="1 2">
    <name type="scientific">Stichopus japonicus</name>
    <name type="common">Sea cucumber</name>
    <dbReference type="NCBI Taxonomy" id="307972"/>
    <lineage>
        <taxon>Eukaryota</taxon>
        <taxon>Metazoa</taxon>
        <taxon>Echinodermata</taxon>
        <taxon>Eleutherozoa</taxon>
        <taxon>Echinozoa</taxon>
        <taxon>Holothuroidea</taxon>
        <taxon>Aspidochirotacea</taxon>
        <taxon>Aspidochirotida</taxon>
        <taxon>Stichopodidae</taxon>
        <taxon>Apostichopus</taxon>
    </lineage>
</organism>
<dbReference type="Proteomes" id="UP000230750">
    <property type="component" value="Unassembled WGS sequence"/>
</dbReference>